<keyword evidence="3" id="KW-0285">Flavoprotein</keyword>
<dbReference type="PANTHER" id="PTHR13914">
    <property type="entry name" value="PROLINE OXIDASE"/>
    <property type="match status" value="1"/>
</dbReference>
<evidence type="ECO:0000256" key="9">
    <source>
        <dbReference type="PIRSR" id="PIRSR000196-1"/>
    </source>
</evidence>
<sequence length="302" mass="33158">MGLLDRALVRVLPAVPRSVVRRVSAPYIAGPTLDDARRTVSALNAEGKRATVDVLGEEITRHEEARAIADAYRAVLAAIESDRLDANVSVKLTGIGLKLDLGLCRELLESLVREARARGTFVRIDMEDATCVDDTLALYRGLREGGLDNVGIVLQAYLKRTLADIGDLRDLRPSVRLCKGIYVEPASIAFQEDDVVRRSYLACLEALLDAGCRVAVATHDEHLIGETLRRVAGLGPDAYEFQMLLGVRPGRATELVAGGHRVRVYVPFGRRWYEYSLRRLQENPRMAGMIAKATVGRIAGRG</sequence>
<accession>A0A7M2Z1G5</accession>
<evidence type="ECO:0000256" key="7">
    <source>
        <dbReference type="ARBA" id="ARBA00023062"/>
    </source>
</evidence>
<feature type="binding site" evidence="10">
    <location>
        <position position="155"/>
    </location>
    <ligand>
        <name>FAD</name>
        <dbReference type="ChEBI" id="CHEBI:57692"/>
    </ligand>
</feature>
<dbReference type="InterPro" id="IPR015659">
    <property type="entry name" value="Proline_oxidase"/>
</dbReference>
<dbReference type="InterPro" id="IPR008219">
    <property type="entry name" value="PRODH_bac_arc"/>
</dbReference>
<dbReference type="GO" id="GO:0010133">
    <property type="term" value="P:L-proline catabolic process to L-glutamate"/>
    <property type="evidence" value="ECO:0007669"/>
    <property type="project" value="UniProtKB-UniPathway"/>
</dbReference>
<evidence type="ECO:0000256" key="2">
    <source>
        <dbReference type="ARBA" id="ARBA00012695"/>
    </source>
</evidence>
<dbReference type="GO" id="GO:0004657">
    <property type="term" value="F:proline dehydrogenase activity"/>
    <property type="evidence" value="ECO:0007669"/>
    <property type="project" value="UniProtKB-EC"/>
</dbReference>
<evidence type="ECO:0000313" key="12">
    <source>
        <dbReference type="EMBL" id="RDI75959.1"/>
    </source>
</evidence>
<dbReference type="GO" id="GO:0000166">
    <property type="term" value="F:nucleotide binding"/>
    <property type="evidence" value="ECO:0007669"/>
    <property type="project" value="UniProtKB-KW"/>
</dbReference>
<dbReference type="RefSeq" id="WP_114794830.1">
    <property type="nucleotide sequence ID" value="NZ_QQZY01000001.1"/>
</dbReference>
<feature type="domain" description="Proline dehydrogenase" evidence="11">
    <location>
        <begin position="37"/>
        <end position="288"/>
    </location>
</feature>
<keyword evidence="4 10" id="KW-0547">Nucleotide-binding</keyword>
<protein>
    <recommendedName>
        <fullName evidence="2">proline dehydrogenase</fullName>
        <ecNumber evidence="2">1.5.5.2</ecNumber>
    </recommendedName>
</protein>
<keyword evidence="5 10" id="KW-0274">FAD</keyword>
<evidence type="ECO:0000256" key="10">
    <source>
        <dbReference type="PIRSR" id="PIRSR000196-2"/>
    </source>
</evidence>
<dbReference type="InterPro" id="IPR002872">
    <property type="entry name" value="Proline_DH_dom"/>
</dbReference>
<keyword evidence="7" id="KW-0642">Proline metabolism</keyword>
<dbReference type="Gene3D" id="3.20.20.220">
    <property type="match status" value="1"/>
</dbReference>
<gene>
    <name evidence="12" type="ORF">Gocc_0378</name>
</gene>
<evidence type="ECO:0000256" key="4">
    <source>
        <dbReference type="ARBA" id="ARBA00022741"/>
    </source>
</evidence>
<evidence type="ECO:0000256" key="1">
    <source>
        <dbReference type="ARBA" id="ARBA00004739"/>
    </source>
</evidence>
<feature type="binding site" evidence="9">
    <location>
        <position position="91"/>
    </location>
    <ligand>
        <name>substrate</name>
    </ligand>
</feature>
<dbReference type="AlphaFoldDB" id="A0A7M2Z1G5"/>
<reference evidence="12 13" key="1">
    <citation type="submission" date="2018-07" db="EMBL/GenBank/DDBJ databases">
        <title>High-quality-draft genome sequence of Gaiella occulta.</title>
        <authorList>
            <person name="Severino R."/>
            <person name="Froufe H.J.C."/>
            <person name="Rainey F.A."/>
            <person name="Barroso C."/>
            <person name="Albuquerque L."/>
            <person name="Lobo-Da-Cunha A."/>
            <person name="Da Costa M.S."/>
            <person name="Egas C."/>
        </authorList>
    </citation>
    <scope>NUCLEOTIDE SEQUENCE [LARGE SCALE GENOMIC DNA]</scope>
    <source>
        <strain evidence="12 13">F2-233</strain>
    </source>
</reference>
<dbReference type="SUPFAM" id="SSF51730">
    <property type="entry name" value="FAD-linked oxidoreductase"/>
    <property type="match status" value="1"/>
</dbReference>
<dbReference type="EC" id="1.5.5.2" evidence="2"/>
<name>A0A7M2Z1G5_9ACTN</name>
<comment type="caution">
    <text evidence="12">The sequence shown here is derived from an EMBL/GenBank/DDBJ whole genome shotgun (WGS) entry which is preliminary data.</text>
</comment>
<evidence type="ECO:0000256" key="6">
    <source>
        <dbReference type="ARBA" id="ARBA00023002"/>
    </source>
</evidence>
<evidence type="ECO:0000256" key="3">
    <source>
        <dbReference type="ARBA" id="ARBA00022630"/>
    </source>
</evidence>
<dbReference type="PIRSF" id="PIRSF000196">
    <property type="entry name" value="Pro_dehydrog"/>
    <property type="match status" value="1"/>
</dbReference>
<evidence type="ECO:0000313" key="13">
    <source>
        <dbReference type="Proteomes" id="UP000254134"/>
    </source>
</evidence>
<proteinExistence type="predicted"/>
<feature type="binding site" evidence="10">
    <location>
        <position position="126"/>
    </location>
    <ligand>
        <name>FAD</name>
        <dbReference type="ChEBI" id="CHEBI:57692"/>
    </ligand>
</feature>
<feature type="binding site" evidence="9">
    <location>
        <position position="279"/>
    </location>
    <ligand>
        <name>substrate</name>
    </ligand>
</feature>
<evidence type="ECO:0000256" key="8">
    <source>
        <dbReference type="ARBA" id="ARBA00048779"/>
    </source>
</evidence>
<comment type="catalytic activity">
    <reaction evidence="8">
        <text>L-proline + a quinone = (S)-1-pyrroline-5-carboxylate + a quinol + H(+)</text>
        <dbReference type="Rhea" id="RHEA:23784"/>
        <dbReference type="ChEBI" id="CHEBI:15378"/>
        <dbReference type="ChEBI" id="CHEBI:17388"/>
        <dbReference type="ChEBI" id="CHEBI:24646"/>
        <dbReference type="ChEBI" id="CHEBI:60039"/>
        <dbReference type="ChEBI" id="CHEBI:132124"/>
        <dbReference type="EC" id="1.5.5.2"/>
    </reaction>
</comment>
<evidence type="ECO:0000256" key="5">
    <source>
        <dbReference type="ARBA" id="ARBA00022827"/>
    </source>
</evidence>
<feature type="binding site" evidence="10">
    <location>
        <begin position="218"/>
        <end position="219"/>
    </location>
    <ligand>
        <name>FAD</name>
        <dbReference type="ChEBI" id="CHEBI:57692"/>
    </ligand>
</feature>
<keyword evidence="6" id="KW-0560">Oxidoreductase</keyword>
<comment type="cofactor">
    <cofactor evidence="10">
        <name>FAD</name>
        <dbReference type="ChEBI" id="CHEBI:57692"/>
    </cofactor>
    <text evidence="10">Binds 1 FAD per subunit.</text>
</comment>
<dbReference type="OrthoDB" id="9773461at2"/>
<dbReference type="Pfam" id="PF01619">
    <property type="entry name" value="Pro_dh"/>
    <property type="match status" value="1"/>
</dbReference>
<organism evidence="12 13">
    <name type="scientific">Gaiella occulta</name>
    <dbReference type="NCBI Taxonomy" id="1002870"/>
    <lineage>
        <taxon>Bacteria</taxon>
        <taxon>Bacillati</taxon>
        <taxon>Actinomycetota</taxon>
        <taxon>Thermoleophilia</taxon>
        <taxon>Gaiellales</taxon>
        <taxon>Gaiellaceae</taxon>
        <taxon>Gaiella</taxon>
    </lineage>
</organism>
<comment type="pathway">
    <text evidence="1">Amino-acid degradation; L-proline degradation into L-glutamate; L-glutamate from L-proline: step 1/2.</text>
</comment>
<dbReference type="InterPro" id="IPR029041">
    <property type="entry name" value="FAD-linked_oxidoreductase-like"/>
</dbReference>
<dbReference type="PANTHER" id="PTHR13914:SF0">
    <property type="entry name" value="PROLINE DEHYDROGENASE 1, MITOCHONDRIAL"/>
    <property type="match status" value="1"/>
</dbReference>
<feature type="binding site" evidence="9">
    <location>
        <position position="278"/>
    </location>
    <ligand>
        <name>substrate</name>
    </ligand>
</feature>
<dbReference type="UniPathway" id="UPA00261">
    <property type="reaction ID" value="UER00373"/>
</dbReference>
<evidence type="ECO:0000259" key="11">
    <source>
        <dbReference type="Pfam" id="PF01619"/>
    </source>
</evidence>
<keyword evidence="13" id="KW-1185">Reference proteome</keyword>
<reference evidence="13" key="2">
    <citation type="journal article" date="2019" name="MicrobiologyOpen">
        <title>High-quality draft genome sequence of Gaiella occulta isolated from a 150 meter deep mineral water borehole and comparison with the genome sequences of other deep-branching lineages of the phylum Actinobacteria.</title>
        <authorList>
            <person name="Severino R."/>
            <person name="Froufe H.J.C."/>
            <person name="Barroso C."/>
            <person name="Albuquerque L."/>
            <person name="Lobo-da-Cunha A."/>
            <person name="da Costa M.S."/>
            <person name="Egas C."/>
        </authorList>
    </citation>
    <scope>NUCLEOTIDE SEQUENCE [LARGE SCALE GENOMIC DNA]</scope>
    <source>
        <strain evidence="13">F2-233</strain>
    </source>
</reference>
<dbReference type="EMBL" id="QQZY01000001">
    <property type="protein sequence ID" value="RDI75959.1"/>
    <property type="molecule type" value="Genomic_DNA"/>
</dbReference>
<dbReference type="Proteomes" id="UP000254134">
    <property type="component" value="Unassembled WGS sequence"/>
</dbReference>